<feature type="region of interest" description="Disordered" evidence="1">
    <location>
        <begin position="1"/>
        <end position="30"/>
    </location>
</feature>
<evidence type="ECO:0000313" key="2">
    <source>
        <dbReference type="EMBL" id="PMB65251.1"/>
    </source>
</evidence>
<evidence type="ECO:0000256" key="1">
    <source>
        <dbReference type="SAM" id="MobiDB-lite"/>
    </source>
</evidence>
<gene>
    <name evidence="2" type="ORF">BM221_008607</name>
</gene>
<name>A0A2N6NDA5_BEABA</name>
<feature type="region of interest" description="Disordered" evidence="1">
    <location>
        <begin position="61"/>
        <end position="97"/>
    </location>
</feature>
<dbReference type="Proteomes" id="UP000235728">
    <property type="component" value="Unassembled WGS sequence"/>
</dbReference>
<proteinExistence type="predicted"/>
<dbReference type="AlphaFoldDB" id="A0A2N6NDA5"/>
<feature type="compositionally biased region" description="Basic and acidic residues" evidence="1">
    <location>
        <begin position="9"/>
        <end position="18"/>
    </location>
</feature>
<accession>A0A2N6NDA5</accession>
<organism evidence="2 3">
    <name type="scientific">Beauveria bassiana</name>
    <name type="common">White muscardine disease fungus</name>
    <name type="synonym">Tritirachium shiotae</name>
    <dbReference type="NCBI Taxonomy" id="176275"/>
    <lineage>
        <taxon>Eukaryota</taxon>
        <taxon>Fungi</taxon>
        <taxon>Dikarya</taxon>
        <taxon>Ascomycota</taxon>
        <taxon>Pezizomycotina</taxon>
        <taxon>Sordariomycetes</taxon>
        <taxon>Hypocreomycetidae</taxon>
        <taxon>Hypocreales</taxon>
        <taxon>Cordycipitaceae</taxon>
        <taxon>Beauveria</taxon>
    </lineage>
</organism>
<sequence>MSQSPDYECDTRTHREQQPRQPCLNARHAAAQSRRLKGGLAAQLHPQTLEALSGAQFNAKACPQKRVDQPVLRRAGQGQKQEKERTAHAVGRASSRRIRRAAWHEPEGAAQNCEAAVLELARTTP</sequence>
<comment type="caution">
    <text evidence="2">The sequence shown here is derived from an EMBL/GenBank/DDBJ whole genome shotgun (WGS) entry which is preliminary data.</text>
</comment>
<dbReference type="EMBL" id="MRVG01000010">
    <property type="protein sequence ID" value="PMB65251.1"/>
    <property type="molecule type" value="Genomic_DNA"/>
</dbReference>
<protein>
    <submittedName>
        <fullName evidence="2">Uncharacterized protein</fullName>
    </submittedName>
</protein>
<reference evidence="2 3" key="1">
    <citation type="journal article" date="2016" name="Appl. Microbiol. Biotechnol.">
        <title>Characterization of T-DNA insertion mutants with decreased virulence in the entomopathogenic fungus Beauveria bassiana JEF-007.</title>
        <authorList>
            <person name="Kim S."/>
            <person name="Lee S.J."/>
            <person name="Nai Y.S."/>
            <person name="Yu J.S."/>
            <person name="Lee M.R."/>
            <person name="Yang Y.T."/>
            <person name="Kim J.S."/>
        </authorList>
    </citation>
    <scope>NUCLEOTIDE SEQUENCE [LARGE SCALE GENOMIC DNA]</scope>
    <source>
        <strain evidence="2 3">JEF-007</strain>
    </source>
</reference>
<evidence type="ECO:0000313" key="3">
    <source>
        <dbReference type="Proteomes" id="UP000235728"/>
    </source>
</evidence>